<organism evidence="8 9">
    <name type="scientific">Apilactobacillus apinorum</name>
    <dbReference type="NCBI Taxonomy" id="1218495"/>
    <lineage>
        <taxon>Bacteria</taxon>
        <taxon>Bacillati</taxon>
        <taxon>Bacillota</taxon>
        <taxon>Bacilli</taxon>
        <taxon>Lactobacillales</taxon>
        <taxon>Lactobacillaceae</taxon>
        <taxon>Apilactobacillus</taxon>
    </lineage>
</organism>
<sequence>MSMDFPASVNKDAVTKIVFNDTVKLPVKSTRLLGDFHNLKEFVGLDKVDASDMEYSDGLFVEDHSIESIDISSWKTPKLTYALEMFSGDHSVKTINVTGLDTSNVTNMQEMFAHSYNLTNIIGLNTLDVSNVTVFNYFVAWDVSLPSLDISNFKTVNNPSLLNMFYATPSLKSINIAGFDNSNSNNTRSFDLAPGYEDPGSYPSNIDDSKSQLSSVVTGPGMDLSKMTFQSVVSDMNYYKLVNGQAVLNDSTRPASSNWVASVIKVVDRDHPDQVFSTLLFQGVPGSSVNVNIPSGYGLDKNSTQTITLGNQTVQDAEVKVYKPGTEPDSNSSSSSSEASSSASSSDSSASSSQISSASSSSASSSENATSSSATSSSSASSNESNAQNSSAASSAASSSQSSASSTASSNASSSNSSSSSDGVIDNHNNNTGKPTTNTSNHHQTPQKGHATKPSTNVNANHQSELPQTGQRSTKAAEIFGLVLIVLSLGLVAFHRHDHHKR</sequence>
<keyword evidence="6" id="KW-1133">Transmembrane helix</keyword>
<protein>
    <recommendedName>
        <fullName evidence="7">Gram-positive cocci surface proteins LPxTG domain-containing protein</fullName>
    </recommendedName>
</protein>
<keyword evidence="2" id="KW-0964">Secreted</keyword>
<comment type="caution">
    <text evidence="8">The sequence shown here is derived from an EMBL/GenBank/DDBJ whole genome shotgun (WGS) entry which is preliminary data.</text>
</comment>
<dbReference type="InterPro" id="IPR005046">
    <property type="entry name" value="DUF285"/>
</dbReference>
<feature type="region of interest" description="Disordered" evidence="5">
    <location>
        <begin position="323"/>
        <end position="472"/>
    </location>
</feature>
<dbReference type="Pfam" id="PF00746">
    <property type="entry name" value="Gram_pos_anchor"/>
    <property type="match status" value="1"/>
</dbReference>
<dbReference type="Proteomes" id="UP001438112">
    <property type="component" value="Unassembled WGS sequence"/>
</dbReference>
<name>A0ABP9ZI33_9LACO</name>
<keyword evidence="9" id="KW-1185">Reference proteome</keyword>
<evidence type="ECO:0000256" key="3">
    <source>
        <dbReference type="ARBA" id="ARBA00022729"/>
    </source>
</evidence>
<evidence type="ECO:0000256" key="6">
    <source>
        <dbReference type="SAM" id="Phobius"/>
    </source>
</evidence>
<dbReference type="NCBIfam" id="TIGR01167">
    <property type="entry name" value="LPXTG_anchor"/>
    <property type="match status" value="1"/>
</dbReference>
<dbReference type="EMBL" id="BAABVV010000033">
    <property type="protein sequence ID" value="GAA6114427.1"/>
    <property type="molecule type" value="Genomic_DNA"/>
</dbReference>
<feature type="compositionally biased region" description="Low complexity" evidence="5">
    <location>
        <begin position="330"/>
        <end position="421"/>
    </location>
</feature>
<keyword evidence="1" id="KW-0134">Cell wall</keyword>
<proteinExistence type="predicted"/>
<evidence type="ECO:0000256" key="4">
    <source>
        <dbReference type="ARBA" id="ARBA00023088"/>
    </source>
</evidence>
<dbReference type="InterPro" id="IPR019931">
    <property type="entry name" value="LPXTG_anchor"/>
</dbReference>
<feature type="domain" description="Gram-positive cocci surface proteins LPxTG" evidence="7">
    <location>
        <begin position="463"/>
        <end position="496"/>
    </location>
</feature>
<accession>A0ABP9ZI33</accession>
<evidence type="ECO:0000256" key="1">
    <source>
        <dbReference type="ARBA" id="ARBA00022512"/>
    </source>
</evidence>
<evidence type="ECO:0000313" key="8">
    <source>
        <dbReference type="EMBL" id="GAA6114427.1"/>
    </source>
</evidence>
<gene>
    <name evidence="8" type="ORF">AP20H10_07900</name>
</gene>
<keyword evidence="6" id="KW-0812">Transmembrane</keyword>
<feature type="compositionally biased region" description="Polar residues" evidence="5">
    <location>
        <begin position="427"/>
        <end position="472"/>
    </location>
</feature>
<evidence type="ECO:0000256" key="5">
    <source>
        <dbReference type="SAM" id="MobiDB-lite"/>
    </source>
</evidence>
<feature type="transmembrane region" description="Helical" evidence="6">
    <location>
        <begin position="476"/>
        <end position="494"/>
    </location>
</feature>
<dbReference type="Pfam" id="PF03382">
    <property type="entry name" value="DUF285"/>
    <property type="match status" value="1"/>
</dbReference>
<evidence type="ECO:0000259" key="7">
    <source>
        <dbReference type="Pfam" id="PF00746"/>
    </source>
</evidence>
<evidence type="ECO:0000313" key="9">
    <source>
        <dbReference type="Proteomes" id="UP001438112"/>
    </source>
</evidence>
<keyword evidence="6" id="KW-0472">Membrane</keyword>
<evidence type="ECO:0000256" key="2">
    <source>
        <dbReference type="ARBA" id="ARBA00022525"/>
    </source>
</evidence>
<dbReference type="NCBIfam" id="TIGR02167">
    <property type="entry name" value="Liste_lipo_26"/>
    <property type="match status" value="1"/>
</dbReference>
<keyword evidence="3" id="KW-0732">Signal</keyword>
<reference evidence="8 9" key="1">
    <citation type="submission" date="2024-03" db="EMBL/GenBank/DDBJ databases">
        <title>Inconsistent identification of Apilactobacillus kunkeei-related strains obtained by well-developed overall genome related indices.</title>
        <authorList>
            <person name="Maeno S."/>
            <person name="Endo A."/>
        </authorList>
    </citation>
    <scope>NUCLEOTIDE SEQUENCE [LARGE SCALE GENOMIC DNA]</scope>
    <source>
        <strain evidence="8 9">20H-10</strain>
    </source>
</reference>
<keyword evidence="4" id="KW-0572">Peptidoglycan-anchor</keyword>
<dbReference type="InterPro" id="IPR011889">
    <property type="entry name" value="Liste_lipo_26"/>
</dbReference>